<evidence type="ECO:0000259" key="4">
    <source>
        <dbReference type="Pfam" id="PF05175"/>
    </source>
</evidence>
<proteinExistence type="predicted"/>
<organism evidence="5 6">
    <name type="scientific">Diutina rugosa</name>
    <name type="common">Yeast</name>
    <name type="synonym">Candida rugosa</name>
    <dbReference type="NCBI Taxonomy" id="5481"/>
    <lineage>
        <taxon>Eukaryota</taxon>
        <taxon>Fungi</taxon>
        <taxon>Dikarya</taxon>
        <taxon>Ascomycota</taxon>
        <taxon>Saccharomycotina</taxon>
        <taxon>Pichiomycetes</taxon>
        <taxon>Debaryomycetaceae</taxon>
        <taxon>Diutina</taxon>
    </lineage>
</organism>
<keyword evidence="2" id="KW-0808">Transferase</keyword>
<name>A0A642UPQ8_DIURU</name>
<dbReference type="GO" id="GO:0008276">
    <property type="term" value="F:protein methyltransferase activity"/>
    <property type="evidence" value="ECO:0007669"/>
    <property type="project" value="TreeGrafter"/>
</dbReference>
<dbReference type="GO" id="GO:0008757">
    <property type="term" value="F:S-adenosylmethionine-dependent methyltransferase activity"/>
    <property type="evidence" value="ECO:0007669"/>
    <property type="project" value="TreeGrafter"/>
</dbReference>
<dbReference type="InterPro" id="IPR029063">
    <property type="entry name" value="SAM-dependent_MTases_sf"/>
</dbReference>
<dbReference type="Gene3D" id="3.40.50.150">
    <property type="entry name" value="Vaccinia Virus protein VP39"/>
    <property type="match status" value="1"/>
</dbReference>
<comment type="caution">
    <text evidence="5">The sequence shown here is derived from an EMBL/GenBank/DDBJ whole genome shotgun (WGS) entry which is preliminary data.</text>
</comment>
<dbReference type="SUPFAM" id="SSF53335">
    <property type="entry name" value="S-adenosyl-L-methionine-dependent methyltransferases"/>
    <property type="match status" value="1"/>
</dbReference>
<dbReference type="Proteomes" id="UP000449547">
    <property type="component" value="Unassembled WGS sequence"/>
</dbReference>
<dbReference type="InterPro" id="IPR007848">
    <property type="entry name" value="Small_mtfrase_dom"/>
</dbReference>
<accession>A0A642UPQ8</accession>
<dbReference type="PANTHER" id="PTHR45875">
    <property type="entry name" value="METHYLTRANSFERASE N6AMT1"/>
    <property type="match status" value="1"/>
</dbReference>
<dbReference type="PANTHER" id="PTHR45875:SF1">
    <property type="entry name" value="METHYLTRANSFERASE N6AMT1"/>
    <property type="match status" value="1"/>
</dbReference>
<evidence type="ECO:0000256" key="3">
    <source>
        <dbReference type="ARBA" id="ARBA00022691"/>
    </source>
</evidence>
<keyword evidence="6" id="KW-1185">Reference proteome</keyword>
<dbReference type="GeneID" id="54781253"/>
<dbReference type="OrthoDB" id="406152at2759"/>
<dbReference type="RefSeq" id="XP_034012617.1">
    <property type="nucleotide sequence ID" value="XM_034155272.1"/>
</dbReference>
<protein>
    <recommendedName>
        <fullName evidence="4">Methyltransferase small domain-containing protein</fullName>
    </recommendedName>
</protein>
<evidence type="ECO:0000313" key="6">
    <source>
        <dbReference type="Proteomes" id="UP000449547"/>
    </source>
</evidence>
<dbReference type="OMA" id="EWDDWME"/>
<gene>
    <name evidence="5" type="ORF">DIURU_002602</name>
</gene>
<keyword evidence="1" id="KW-0489">Methyltransferase</keyword>
<dbReference type="CDD" id="cd02440">
    <property type="entry name" value="AdoMet_MTases"/>
    <property type="match status" value="1"/>
</dbReference>
<dbReference type="VEuPathDB" id="FungiDB:DIURU_002602"/>
<evidence type="ECO:0000256" key="2">
    <source>
        <dbReference type="ARBA" id="ARBA00022679"/>
    </source>
</evidence>
<dbReference type="InterPro" id="IPR052190">
    <property type="entry name" value="Euk-Arch_PrmC-MTase"/>
</dbReference>
<dbReference type="GO" id="GO:0035657">
    <property type="term" value="C:eRF1 methyltransferase complex"/>
    <property type="evidence" value="ECO:0007669"/>
    <property type="project" value="TreeGrafter"/>
</dbReference>
<dbReference type="GO" id="GO:0032259">
    <property type="term" value="P:methylation"/>
    <property type="evidence" value="ECO:0007669"/>
    <property type="project" value="UniProtKB-KW"/>
</dbReference>
<reference evidence="5 6" key="1">
    <citation type="submission" date="2019-07" db="EMBL/GenBank/DDBJ databases">
        <title>Genome assembly of two rare yeast pathogens: Diutina rugosa and Trichomonascus ciferrii.</title>
        <authorList>
            <person name="Mixao V."/>
            <person name="Saus E."/>
            <person name="Hansen A."/>
            <person name="Lass-Flor C."/>
            <person name="Gabaldon T."/>
        </authorList>
    </citation>
    <scope>NUCLEOTIDE SEQUENCE [LARGE SCALE GENOMIC DNA]</scope>
    <source>
        <strain evidence="5 6">CBS 613</strain>
    </source>
</reference>
<dbReference type="Pfam" id="PF05175">
    <property type="entry name" value="MTS"/>
    <property type="match status" value="1"/>
</dbReference>
<sequence length="225" mass="24721">MLATPDVRQLRPQVYDPAEDSFLLLDCLEQERQWLQSRFPHPVCLEIGSGSGVVLSFLHTHIFPAGYAVATDINPNACLQTCDTFRDNNPGGRTSVEALRMAGFSGVRDGIVDVVVYNPPYVPAESVPTLPTADDDDAWLDLALDGGANGMESTWPILDHLDAKLSPLGVAYVLFCARNHPDDVASVLRARGWRVSEVMRRKAAWEVLSVLRISRDSPLIGDHVD</sequence>
<evidence type="ECO:0000313" key="5">
    <source>
        <dbReference type="EMBL" id="KAA8903001.1"/>
    </source>
</evidence>
<dbReference type="EMBL" id="SWFT01000076">
    <property type="protein sequence ID" value="KAA8903001.1"/>
    <property type="molecule type" value="Genomic_DNA"/>
</dbReference>
<evidence type="ECO:0000256" key="1">
    <source>
        <dbReference type="ARBA" id="ARBA00022603"/>
    </source>
</evidence>
<keyword evidence="3" id="KW-0949">S-adenosyl-L-methionine</keyword>
<feature type="domain" description="Methyltransferase small" evidence="4">
    <location>
        <begin position="23"/>
        <end position="122"/>
    </location>
</feature>
<dbReference type="AlphaFoldDB" id="A0A642UPQ8"/>